<dbReference type="PANTHER" id="PTHR11183">
    <property type="entry name" value="GLYCOGENIN SUBFAMILY MEMBER"/>
    <property type="match status" value="1"/>
</dbReference>
<protein>
    <submittedName>
        <fullName evidence="1">Nucleotide-diphospho-sugar transferase</fullName>
    </submittedName>
</protein>
<dbReference type="InterPro" id="IPR050587">
    <property type="entry name" value="GNT1/Glycosyltrans_8"/>
</dbReference>
<evidence type="ECO:0000313" key="2">
    <source>
        <dbReference type="Proteomes" id="UP000799302"/>
    </source>
</evidence>
<dbReference type="Gene3D" id="3.90.550.10">
    <property type="entry name" value="Spore Coat Polysaccharide Biosynthesis Protein SpsA, Chain A"/>
    <property type="match status" value="1"/>
</dbReference>
<dbReference type="EMBL" id="MU004235">
    <property type="protein sequence ID" value="KAF2669713.1"/>
    <property type="molecule type" value="Genomic_DNA"/>
</dbReference>
<proteinExistence type="predicted"/>
<reference evidence="1" key="1">
    <citation type="journal article" date="2020" name="Stud. Mycol.">
        <title>101 Dothideomycetes genomes: a test case for predicting lifestyles and emergence of pathogens.</title>
        <authorList>
            <person name="Haridas S."/>
            <person name="Albert R."/>
            <person name="Binder M."/>
            <person name="Bloem J."/>
            <person name="Labutti K."/>
            <person name="Salamov A."/>
            <person name="Andreopoulos B."/>
            <person name="Baker S."/>
            <person name="Barry K."/>
            <person name="Bills G."/>
            <person name="Bluhm B."/>
            <person name="Cannon C."/>
            <person name="Castanera R."/>
            <person name="Culley D."/>
            <person name="Daum C."/>
            <person name="Ezra D."/>
            <person name="Gonzalez J."/>
            <person name="Henrissat B."/>
            <person name="Kuo A."/>
            <person name="Liang C."/>
            <person name="Lipzen A."/>
            <person name="Lutzoni F."/>
            <person name="Magnuson J."/>
            <person name="Mondo S."/>
            <person name="Nolan M."/>
            <person name="Ohm R."/>
            <person name="Pangilinan J."/>
            <person name="Park H.-J."/>
            <person name="Ramirez L."/>
            <person name="Alfaro M."/>
            <person name="Sun H."/>
            <person name="Tritt A."/>
            <person name="Yoshinaga Y."/>
            <person name="Zwiers L.-H."/>
            <person name="Turgeon B."/>
            <person name="Goodwin S."/>
            <person name="Spatafora J."/>
            <person name="Crous P."/>
            <person name="Grigoriev I."/>
        </authorList>
    </citation>
    <scope>NUCLEOTIDE SEQUENCE</scope>
    <source>
        <strain evidence="1">CBS 115976</strain>
    </source>
</reference>
<name>A0A6A6UE64_9PEZI</name>
<keyword evidence="2" id="KW-1185">Reference proteome</keyword>
<organism evidence="1 2">
    <name type="scientific">Microthyrium microscopicum</name>
    <dbReference type="NCBI Taxonomy" id="703497"/>
    <lineage>
        <taxon>Eukaryota</taxon>
        <taxon>Fungi</taxon>
        <taxon>Dikarya</taxon>
        <taxon>Ascomycota</taxon>
        <taxon>Pezizomycotina</taxon>
        <taxon>Dothideomycetes</taxon>
        <taxon>Dothideomycetes incertae sedis</taxon>
        <taxon>Microthyriales</taxon>
        <taxon>Microthyriaceae</taxon>
        <taxon>Microthyrium</taxon>
    </lineage>
</organism>
<gene>
    <name evidence="1" type="ORF">BT63DRAFT_267571</name>
</gene>
<dbReference type="AlphaFoldDB" id="A0A6A6UE64"/>
<sequence>MPTDDYWESDELQDRLYYAREHEKSKEQRYYPRSRVAWPLRNLRRSRTTPWIIGLTLLFLIWWLSGSSRNSTKVDWSRLAYSQYATDVQSLCNALMVFESLHRLKSKAARVLLYPREWVKNPDPIAVRMLKDASKKYGVTLEPVDLLRADDKVASPGTLDRPSDWNLSITKLRVFDLIQYDRVLHLDSDITLLQHLDELFTLPRTAIAMPRAYWSDGDPSSWPLTSLIMLVEPNPNELPLMVETLKKWQTQSDYVNHKKYDMDLLNHRFGTSALVLPHRPYAMLTAEFRSHDHTTYLGYRNGPTQDIRGKWDPDRAMKEAKLVHFSDWPLPKPWIMWPGAGLTEIQPDCGGAKGGCKERVLWKELYTNFRRRRKNVCRILSVPAPDWAKWKNTTGAGG</sequence>
<dbReference type="GO" id="GO:0016740">
    <property type="term" value="F:transferase activity"/>
    <property type="evidence" value="ECO:0007669"/>
    <property type="project" value="UniProtKB-KW"/>
</dbReference>
<dbReference type="InterPro" id="IPR029044">
    <property type="entry name" value="Nucleotide-diphossugar_trans"/>
</dbReference>
<accession>A0A6A6UE64</accession>
<dbReference type="OrthoDB" id="2014201at2759"/>
<dbReference type="SUPFAM" id="SSF53448">
    <property type="entry name" value="Nucleotide-diphospho-sugar transferases"/>
    <property type="match status" value="1"/>
</dbReference>
<keyword evidence="1" id="KW-0808">Transferase</keyword>
<dbReference type="Proteomes" id="UP000799302">
    <property type="component" value="Unassembled WGS sequence"/>
</dbReference>
<evidence type="ECO:0000313" key="1">
    <source>
        <dbReference type="EMBL" id="KAF2669713.1"/>
    </source>
</evidence>